<organism evidence="2 3">
    <name type="scientific">Rehmannia glutinosa</name>
    <name type="common">Chinese foxglove</name>
    <dbReference type="NCBI Taxonomy" id="99300"/>
    <lineage>
        <taxon>Eukaryota</taxon>
        <taxon>Viridiplantae</taxon>
        <taxon>Streptophyta</taxon>
        <taxon>Embryophyta</taxon>
        <taxon>Tracheophyta</taxon>
        <taxon>Spermatophyta</taxon>
        <taxon>Magnoliopsida</taxon>
        <taxon>eudicotyledons</taxon>
        <taxon>Gunneridae</taxon>
        <taxon>Pentapetalae</taxon>
        <taxon>asterids</taxon>
        <taxon>lamiids</taxon>
        <taxon>Lamiales</taxon>
        <taxon>Orobanchaceae</taxon>
        <taxon>Rehmannieae</taxon>
        <taxon>Rehmannia</taxon>
    </lineage>
</organism>
<gene>
    <name evidence="2" type="ORF">DH2020_001947</name>
</gene>
<accession>A0ABR0XSW9</accession>
<name>A0ABR0XSW9_REHGL</name>
<dbReference type="EMBL" id="JABTTQ020000002">
    <property type="protein sequence ID" value="KAK6162106.1"/>
    <property type="molecule type" value="Genomic_DNA"/>
</dbReference>
<proteinExistence type="predicted"/>
<comment type="caution">
    <text evidence="2">The sequence shown here is derived from an EMBL/GenBank/DDBJ whole genome shotgun (WGS) entry which is preliminary data.</text>
</comment>
<protein>
    <submittedName>
        <fullName evidence="2">Uncharacterized protein</fullName>
    </submittedName>
</protein>
<keyword evidence="3" id="KW-1185">Reference proteome</keyword>
<dbReference type="Proteomes" id="UP001318860">
    <property type="component" value="Unassembled WGS sequence"/>
</dbReference>
<reference evidence="2 3" key="1">
    <citation type="journal article" date="2021" name="Comput. Struct. Biotechnol. J.">
        <title>De novo genome assembly of the potent medicinal plant Rehmannia glutinosa using nanopore technology.</title>
        <authorList>
            <person name="Ma L."/>
            <person name="Dong C."/>
            <person name="Song C."/>
            <person name="Wang X."/>
            <person name="Zheng X."/>
            <person name="Niu Y."/>
            <person name="Chen S."/>
            <person name="Feng W."/>
        </authorList>
    </citation>
    <scope>NUCLEOTIDE SEQUENCE [LARGE SCALE GENOMIC DNA]</scope>
    <source>
        <strain evidence="2">DH-2019</strain>
    </source>
</reference>
<evidence type="ECO:0000313" key="3">
    <source>
        <dbReference type="Proteomes" id="UP001318860"/>
    </source>
</evidence>
<feature type="region of interest" description="Disordered" evidence="1">
    <location>
        <begin position="56"/>
        <end position="78"/>
    </location>
</feature>
<sequence length="147" mass="16280">MDNSAFIEIEIQEPTDVDQPDHHSRVNYTQQFSAIGQPDQWGLRGQGAQVISVLGPRKKQTLPNQGRNHSYSEEQKCAGGCPSPTCISAGTDLIENVTVTHLSSPSLDIAKINVKESIVPTWMTPIIQYLEHGVQLEDENEARTLRT</sequence>
<evidence type="ECO:0000256" key="1">
    <source>
        <dbReference type="SAM" id="MobiDB-lite"/>
    </source>
</evidence>
<evidence type="ECO:0000313" key="2">
    <source>
        <dbReference type="EMBL" id="KAK6162106.1"/>
    </source>
</evidence>